<sequence length="383" mass="41597">MTPPIAILGAGPSGLALGQLLEVANITYIIFERDESATWAIGQGGTLDLHAGSGQLALKEAGLLDQFKSLARYEQTTTIADAKGMVHARFSGSGDNDRPEIDRRDLRALLLSSVPANNVRWGQRVQHVQRDTNGSMSVHFSDRSIESGFRLVVGADGAWSKARSLVTPAKPQYSGLHYLTTSIKAENPFHSSAVSLVGQGNYMAVGDGKQISAQKLGDGSYYIAVGLRLPERWSSENAALLEDPSALRQSLLRDHFADWPQVHTDLIKHSEGHFRAWPLYAMPTESLSWQTVPGITLIGDAAHVTTPFEGEGVNCAMYDSVQLAQQIVKHGLDDLDLAVSEYEKSMFPRAIDLIRRSAENGKLLFAPDAPRGFLEAFGAIDST</sequence>
<evidence type="ECO:0000256" key="3">
    <source>
        <dbReference type="ARBA" id="ARBA00023002"/>
    </source>
</evidence>
<organism evidence="6 7">
    <name type="scientific">Imshaugia aleurites</name>
    <dbReference type="NCBI Taxonomy" id="172621"/>
    <lineage>
        <taxon>Eukaryota</taxon>
        <taxon>Fungi</taxon>
        <taxon>Dikarya</taxon>
        <taxon>Ascomycota</taxon>
        <taxon>Pezizomycotina</taxon>
        <taxon>Lecanoromycetes</taxon>
        <taxon>OSLEUM clade</taxon>
        <taxon>Lecanoromycetidae</taxon>
        <taxon>Lecanorales</taxon>
        <taxon>Lecanorineae</taxon>
        <taxon>Parmeliaceae</taxon>
        <taxon>Imshaugia</taxon>
    </lineage>
</organism>
<dbReference type="PANTHER" id="PTHR46972">
    <property type="entry name" value="MONOOXYGENASE ASQM-RELATED"/>
    <property type="match status" value="1"/>
</dbReference>
<keyword evidence="4" id="KW-0503">Monooxygenase</keyword>
<keyword evidence="2" id="KW-0274">FAD</keyword>
<dbReference type="PRINTS" id="PR00420">
    <property type="entry name" value="RNGMNOXGNASE"/>
</dbReference>
<dbReference type="Proteomes" id="UP000664534">
    <property type="component" value="Unassembled WGS sequence"/>
</dbReference>
<dbReference type="PANTHER" id="PTHR46972:SF1">
    <property type="entry name" value="FAD DEPENDENT OXIDOREDUCTASE DOMAIN-CONTAINING PROTEIN"/>
    <property type="match status" value="1"/>
</dbReference>
<evidence type="ECO:0000313" key="6">
    <source>
        <dbReference type="EMBL" id="CAF9936562.1"/>
    </source>
</evidence>
<dbReference type="GO" id="GO:0071949">
    <property type="term" value="F:FAD binding"/>
    <property type="evidence" value="ECO:0007669"/>
    <property type="project" value="InterPro"/>
</dbReference>
<dbReference type="GO" id="GO:0004497">
    <property type="term" value="F:monooxygenase activity"/>
    <property type="evidence" value="ECO:0007669"/>
    <property type="project" value="UniProtKB-KW"/>
</dbReference>
<name>A0A8H3IQG2_9LECA</name>
<dbReference type="InterPro" id="IPR036188">
    <property type="entry name" value="FAD/NAD-bd_sf"/>
</dbReference>
<evidence type="ECO:0000259" key="5">
    <source>
        <dbReference type="Pfam" id="PF01494"/>
    </source>
</evidence>
<dbReference type="SUPFAM" id="SSF51905">
    <property type="entry name" value="FAD/NAD(P)-binding domain"/>
    <property type="match status" value="1"/>
</dbReference>
<dbReference type="Gene3D" id="3.50.50.60">
    <property type="entry name" value="FAD/NAD(P)-binding domain"/>
    <property type="match status" value="1"/>
</dbReference>
<keyword evidence="1" id="KW-0285">Flavoprotein</keyword>
<keyword evidence="3" id="KW-0560">Oxidoreductase</keyword>
<evidence type="ECO:0000256" key="2">
    <source>
        <dbReference type="ARBA" id="ARBA00022827"/>
    </source>
</evidence>
<dbReference type="AlphaFoldDB" id="A0A8H3IQG2"/>
<proteinExistence type="predicted"/>
<protein>
    <recommendedName>
        <fullName evidence="5">FAD-binding domain-containing protein</fullName>
    </recommendedName>
</protein>
<accession>A0A8H3IQG2</accession>
<evidence type="ECO:0000313" key="7">
    <source>
        <dbReference type="Proteomes" id="UP000664534"/>
    </source>
</evidence>
<comment type="caution">
    <text evidence="6">The sequence shown here is derived from an EMBL/GenBank/DDBJ whole genome shotgun (WGS) entry which is preliminary data.</text>
</comment>
<reference evidence="6" key="1">
    <citation type="submission" date="2021-03" db="EMBL/GenBank/DDBJ databases">
        <authorList>
            <person name="Tagirdzhanova G."/>
        </authorList>
    </citation>
    <scope>NUCLEOTIDE SEQUENCE</scope>
</reference>
<gene>
    <name evidence="6" type="ORF">IMSHALPRED_010802</name>
</gene>
<evidence type="ECO:0000256" key="4">
    <source>
        <dbReference type="ARBA" id="ARBA00023033"/>
    </source>
</evidence>
<evidence type="ECO:0000256" key="1">
    <source>
        <dbReference type="ARBA" id="ARBA00022630"/>
    </source>
</evidence>
<dbReference type="EMBL" id="CAJPDT010000092">
    <property type="protein sequence ID" value="CAF9936562.1"/>
    <property type="molecule type" value="Genomic_DNA"/>
</dbReference>
<dbReference type="Pfam" id="PF01494">
    <property type="entry name" value="FAD_binding_3"/>
    <property type="match status" value="1"/>
</dbReference>
<keyword evidence="7" id="KW-1185">Reference proteome</keyword>
<feature type="domain" description="FAD-binding" evidence="5">
    <location>
        <begin position="5"/>
        <end position="328"/>
    </location>
</feature>
<dbReference type="InterPro" id="IPR002938">
    <property type="entry name" value="FAD-bd"/>
</dbReference>
<dbReference type="OrthoDB" id="655030at2759"/>